<dbReference type="InterPro" id="IPR001199">
    <property type="entry name" value="Cyt_B5-like_heme/steroid-bd"/>
</dbReference>
<evidence type="ECO:0000256" key="13">
    <source>
        <dbReference type="ARBA" id="ARBA00023002"/>
    </source>
</evidence>
<evidence type="ECO:0000256" key="19">
    <source>
        <dbReference type="PIRSR" id="PIRSR005149-1"/>
    </source>
</evidence>
<dbReference type="EC" id="1.-.-.-" evidence="18"/>
<comment type="cofactor">
    <cofactor evidence="18 19">
        <name>Zn(2+)</name>
        <dbReference type="ChEBI" id="CHEBI:29105"/>
    </cofactor>
    <text evidence="18 19">Binds 2 Zn(2+) ions per subunit that likely form a catalytic dimetal center.</text>
</comment>
<evidence type="ECO:0000256" key="1">
    <source>
        <dbReference type="ARBA" id="ARBA00004477"/>
    </source>
</evidence>
<keyword evidence="16 18" id="KW-0472">Membrane</keyword>
<evidence type="ECO:0000256" key="9">
    <source>
        <dbReference type="ARBA" id="ARBA00022824"/>
    </source>
</evidence>
<evidence type="ECO:0000256" key="5">
    <source>
        <dbReference type="ARBA" id="ARBA00022516"/>
    </source>
</evidence>
<dbReference type="PIRSF" id="PIRSF005149">
    <property type="entry name" value="IPC-B_HD"/>
    <property type="match status" value="1"/>
</dbReference>
<feature type="binding site" evidence="19">
    <location>
        <position position="246"/>
    </location>
    <ligand>
        <name>Zn(2+)</name>
        <dbReference type="ChEBI" id="CHEBI:29105"/>
        <label>1</label>
    </ligand>
</feature>
<feature type="transmembrane region" description="Helical" evidence="21">
    <location>
        <begin position="278"/>
        <end position="297"/>
    </location>
</feature>
<dbReference type="GO" id="GO:0005789">
    <property type="term" value="C:endoplasmic reticulum membrane"/>
    <property type="evidence" value="ECO:0007669"/>
    <property type="project" value="UniProtKB-SubCell"/>
</dbReference>
<sequence length="381" mass="44670">MSDSKVLPLYSKSDLEKHNDKNDCWVSLYQRKIYNVTDFLEEHPGGSQYILDYAGTDITEVMKDVLTHEHSESAYEIMDESYLVGYLATEEEEKKLLTNSEHVVEVNLKGGDEFDSTTFVKELPTEEKLCIATDYKNDYKKHKFLDLNKPLLLQVLLGDFTKDFYLDQVHRPRHYGKGSAPLFGNFLEPLSKTAWWVVPTVWLPVVFYHIYTALMNMNQAGAVLLFAIGIFVWTLIEYGLHRFLFHLDERLPEKQWAFTVHFLLHGVHHYLPMDKYRLVMPPTLFVALCTPFYKLVFALLPHFWAYAGFAGGMMGYVCYDLTHYFLHHSQLPPYMRKLKKYHLEHHYKNYELGFGVTSWFWDKVFGTYLGDNAPLSNMKYD</sequence>
<evidence type="ECO:0000256" key="16">
    <source>
        <dbReference type="ARBA" id="ARBA00023136"/>
    </source>
</evidence>
<feature type="domain" description="Cytochrome b5 heme-binding" evidence="22">
    <location>
        <begin position="7"/>
        <end position="88"/>
    </location>
</feature>
<feature type="binding site" evidence="19">
    <location>
        <position position="342"/>
    </location>
    <ligand>
        <name>Zn(2+)</name>
        <dbReference type="ChEBI" id="CHEBI:29105"/>
        <label>1</label>
    </ligand>
</feature>
<proteinExistence type="inferred from homology"/>
<dbReference type="SMART" id="SM01117">
    <property type="entry name" value="Cyt-b5"/>
    <property type="match status" value="1"/>
</dbReference>
<feature type="binding site" evidence="19">
    <location>
        <position position="327"/>
    </location>
    <ligand>
        <name>Zn(2+)</name>
        <dbReference type="ChEBI" id="CHEBI:29105"/>
        <label>1</label>
    </ligand>
</feature>
<reference evidence="23 24" key="1">
    <citation type="submission" date="2014-03" db="EMBL/GenBank/DDBJ databases">
        <title>The genome of Kluyveromyces dobzhanskii.</title>
        <authorList>
            <person name="Nystedt B."/>
            <person name="Astrom S."/>
        </authorList>
    </citation>
    <scope>NUCLEOTIDE SEQUENCE [LARGE SCALE GENOMIC DNA]</scope>
    <source>
        <strain evidence="23 24">CBS 2104</strain>
    </source>
</reference>
<dbReference type="Proteomes" id="UP000031516">
    <property type="component" value="Unassembled WGS sequence"/>
</dbReference>
<dbReference type="Pfam" id="PF04116">
    <property type="entry name" value="FA_hydroxylase"/>
    <property type="match status" value="1"/>
</dbReference>
<evidence type="ECO:0000256" key="7">
    <source>
        <dbReference type="ARBA" id="ARBA00022692"/>
    </source>
</evidence>
<evidence type="ECO:0000256" key="18">
    <source>
        <dbReference type="PIRNR" id="PIRNR005149"/>
    </source>
</evidence>
<comment type="cofactor">
    <cofactor evidence="20">
        <name>Fe cation</name>
        <dbReference type="ChEBI" id="CHEBI:24875"/>
    </cofactor>
</comment>
<evidence type="ECO:0000256" key="20">
    <source>
        <dbReference type="PIRSR" id="PIRSR005149-50"/>
    </source>
</evidence>
<evidence type="ECO:0000256" key="2">
    <source>
        <dbReference type="ARBA" id="ARBA00004991"/>
    </source>
</evidence>
<feature type="binding site" description="axial binding residue" evidence="20">
    <location>
        <position position="43"/>
    </location>
    <ligand>
        <name>heme</name>
        <dbReference type="ChEBI" id="CHEBI:30413"/>
    </ligand>
    <ligandPart>
        <name>Fe</name>
        <dbReference type="ChEBI" id="CHEBI:18248"/>
    </ligandPart>
</feature>
<dbReference type="GO" id="GO:0006633">
    <property type="term" value="P:fatty acid biosynthetic process"/>
    <property type="evidence" value="ECO:0007669"/>
    <property type="project" value="UniProtKB-KW"/>
</dbReference>
<feature type="transmembrane region" description="Helical" evidence="21">
    <location>
        <begin position="194"/>
        <end position="214"/>
    </location>
</feature>
<dbReference type="InterPro" id="IPR014430">
    <property type="entry name" value="Scs7"/>
</dbReference>
<name>A0A0A8L5Q6_9SACH</name>
<dbReference type="PROSITE" id="PS00191">
    <property type="entry name" value="CYTOCHROME_B5_1"/>
    <property type="match status" value="1"/>
</dbReference>
<evidence type="ECO:0000313" key="24">
    <source>
        <dbReference type="Proteomes" id="UP000031516"/>
    </source>
</evidence>
<evidence type="ECO:0000256" key="12">
    <source>
        <dbReference type="ARBA" id="ARBA00022989"/>
    </source>
</evidence>
<comment type="pathway">
    <text evidence="2">Sphingolipid metabolism.</text>
</comment>
<keyword evidence="5 18" id="KW-0444">Lipid biosynthesis</keyword>
<keyword evidence="15 18" id="KW-0443">Lipid metabolism</keyword>
<dbReference type="PROSITE" id="PS50255">
    <property type="entry name" value="CYTOCHROME_B5_2"/>
    <property type="match status" value="1"/>
</dbReference>
<dbReference type="PANTHER" id="PTHR12863">
    <property type="entry name" value="FATTY ACID HYDROXYLASE"/>
    <property type="match status" value="1"/>
</dbReference>
<keyword evidence="8 18" id="KW-0479">Metal-binding</keyword>
<evidence type="ECO:0000256" key="21">
    <source>
        <dbReference type="SAM" id="Phobius"/>
    </source>
</evidence>
<dbReference type="InterPro" id="IPR036400">
    <property type="entry name" value="Cyt_B5-like_heme/steroid_sf"/>
</dbReference>
<evidence type="ECO:0000256" key="10">
    <source>
        <dbReference type="ARBA" id="ARBA00022832"/>
    </source>
</evidence>
<evidence type="ECO:0000259" key="22">
    <source>
        <dbReference type="PROSITE" id="PS50255"/>
    </source>
</evidence>
<dbReference type="GO" id="GO:0080132">
    <property type="term" value="F:fatty acid 2-hydroxylase activity"/>
    <property type="evidence" value="ECO:0007669"/>
    <property type="project" value="InterPro"/>
</dbReference>
<dbReference type="GO" id="GO:0005506">
    <property type="term" value="F:iron ion binding"/>
    <property type="evidence" value="ECO:0007669"/>
    <property type="project" value="UniProtKB-UniRule"/>
</dbReference>
<keyword evidence="10 18" id="KW-0276">Fatty acid metabolism</keyword>
<dbReference type="Pfam" id="PF00173">
    <property type="entry name" value="Cyt-b5"/>
    <property type="match status" value="1"/>
</dbReference>
<dbReference type="GO" id="GO:0020037">
    <property type="term" value="F:heme binding"/>
    <property type="evidence" value="ECO:0007669"/>
    <property type="project" value="InterPro"/>
</dbReference>
<dbReference type="OrthoDB" id="2204368at2759"/>
<keyword evidence="24" id="KW-1185">Reference proteome</keyword>
<feature type="binding site" evidence="19">
    <location>
        <position position="323"/>
    </location>
    <ligand>
        <name>Zn(2+)</name>
        <dbReference type="ChEBI" id="CHEBI:29105"/>
        <label>1</label>
    </ligand>
</feature>
<keyword evidence="17 18" id="KW-0275">Fatty acid biosynthesis</keyword>
<evidence type="ECO:0000256" key="15">
    <source>
        <dbReference type="ARBA" id="ARBA00023098"/>
    </source>
</evidence>
<comment type="caution">
    <text evidence="23">The sequence shown here is derived from an EMBL/GenBank/DDBJ whole genome shotgun (WGS) entry which is preliminary data.</text>
</comment>
<comment type="pathway">
    <text evidence="3">Lipid metabolism.</text>
</comment>
<feature type="binding site" evidence="19">
    <location>
        <position position="241"/>
    </location>
    <ligand>
        <name>Zn(2+)</name>
        <dbReference type="ChEBI" id="CHEBI:29105"/>
        <label>1</label>
    </ligand>
</feature>
<keyword evidence="11 19" id="KW-0862">Zinc</keyword>
<protein>
    <recommendedName>
        <fullName evidence="18">Ceramide very long chain fatty acid hydroxylase</fullName>
        <ecNumber evidence="18">1.-.-.-</ecNumber>
    </recommendedName>
</protein>
<comment type="similarity">
    <text evidence="4 18">Belongs to the sterol desaturase family. SCS7 subfamily.</text>
</comment>
<gene>
    <name evidence="23" type="ORF">KLDO_g1762</name>
</gene>
<feature type="binding site" evidence="19">
    <location>
        <position position="346"/>
    </location>
    <ligand>
        <name>Zn(2+)</name>
        <dbReference type="ChEBI" id="CHEBI:29105"/>
        <label>1</label>
    </ligand>
</feature>
<dbReference type="InterPro" id="IPR006694">
    <property type="entry name" value="Fatty_acid_hydroxylase"/>
</dbReference>
<feature type="transmembrane region" description="Helical" evidence="21">
    <location>
        <begin position="303"/>
        <end position="326"/>
    </location>
</feature>
<feature type="binding site" evidence="19">
    <location>
        <position position="345"/>
    </location>
    <ligand>
        <name>Zn(2+)</name>
        <dbReference type="ChEBI" id="CHEBI:29105"/>
        <label>2</label>
    </ligand>
</feature>
<keyword evidence="13 18" id="KW-0560">Oxidoreductase</keyword>
<feature type="binding site" description="axial binding residue" evidence="20">
    <location>
        <position position="70"/>
    </location>
    <ligand>
        <name>heme</name>
        <dbReference type="ChEBI" id="CHEBI:30413"/>
    </ligand>
    <ligandPart>
        <name>Fe</name>
        <dbReference type="ChEBI" id="CHEBI:18248"/>
    </ligandPart>
</feature>
<dbReference type="EMBL" id="CCBQ010000025">
    <property type="protein sequence ID" value="CDO93465.1"/>
    <property type="molecule type" value="Genomic_DNA"/>
</dbReference>
<evidence type="ECO:0000313" key="23">
    <source>
        <dbReference type="EMBL" id="CDO93465.1"/>
    </source>
</evidence>
<feature type="binding site" evidence="19">
    <location>
        <position position="268"/>
    </location>
    <ligand>
        <name>Zn(2+)</name>
        <dbReference type="ChEBI" id="CHEBI:29105"/>
        <label>1</label>
    </ligand>
</feature>
<feature type="transmembrane region" description="Helical" evidence="21">
    <location>
        <begin position="220"/>
        <end position="240"/>
    </location>
</feature>
<dbReference type="FunFam" id="3.10.120.10:FF:000002">
    <property type="entry name" value="Cytochrome b5 type B"/>
    <property type="match status" value="1"/>
</dbReference>
<keyword evidence="7 21" id="KW-0812">Transmembrane</keyword>
<organism evidence="23 24">
    <name type="scientific">Kluyveromyces dobzhanskii CBS 2104</name>
    <dbReference type="NCBI Taxonomy" id="1427455"/>
    <lineage>
        <taxon>Eukaryota</taxon>
        <taxon>Fungi</taxon>
        <taxon>Dikarya</taxon>
        <taxon>Ascomycota</taxon>
        <taxon>Saccharomycotina</taxon>
        <taxon>Saccharomycetes</taxon>
        <taxon>Saccharomycetales</taxon>
        <taxon>Saccharomycetaceae</taxon>
        <taxon>Kluyveromyces</taxon>
    </lineage>
</organism>
<comment type="subcellular location">
    <subcellularLocation>
        <location evidence="1">Endoplasmic reticulum membrane</location>
        <topology evidence="1">Multi-pass membrane protein</topology>
    </subcellularLocation>
</comment>
<evidence type="ECO:0000256" key="11">
    <source>
        <dbReference type="ARBA" id="ARBA00022833"/>
    </source>
</evidence>
<evidence type="ECO:0000256" key="6">
    <source>
        <dbReference type="ARBA" id="ARBA00022617"/>
    </source>
</evidence>
<feature type="binding site" evidence="19">
    <location>
        <position position="265"/>
    </location>
    <ligand>
        <name>Zn(2+)</name>
        <dbReference type="ChEBI" id="CHEBI:29105"/>
        <label>1</label>
    </ligand>
</feature>
<dbReference type="PANTHER" id="PTHR12863:SF1">
    <property type="entry name" value="FATTY ACID 2-HYDROXYLASE"/>
    <property type="match status" value="1"/>
</dbReference>
<feature type="binding site" evidence="19">
    <location>
        <position position="269"/>
    </location>
    <ligand>
        <name>Zn(2+)</name>
        <dbReference type="ChEBI" id="CHEBI:29105"/>
        <label>1</label>
    </ligand>
</feature>
<keyword evidence="14 18" id="KW-0408">Iron</keyword>
<keyword evidence="9 18" id="KW-0256">Endoplasmic reticulum</keyword>
<evidence type="ECO:0000256" key="14">
    <source>
        <dbReference type="ARBA" id="ARBA00023004"/>
    </source>
</evidence>
<dbReference type="AlphaFoldDB" id="A0A0A8L5Q6"/>
<evidence type="ECO:0000256" key="3">
    <source>
        <dbReference type="ARBA" id="ARBA00005189"/>
    </source>
</evidence>
<comment type="function">
    <text evidence="18">Ceramide hydroxylase involved in the hydroxylation of sphingolipid-associated very long chain fatty acids. Postulated to hydroxylate the very long chain fatty acid of dihydroceramides and phytoceramides at C-2.</text>
</comment>
<dbReference type="Gene3D" id="3.10.120.10">
    <property type="entry name" value="Cytochrome b5-like heme/steroid binding domain"/>
    <property type="match status" value="1"/>
</dbReference>
<dbReference type="PRINTS" id="PR00363">
    <property type="entry name" value="CYTOCHROMEB5"/>
</dbReference>
<keyword evidence="12 21" id="KW-1133">Transmembrane helix</keyword>
<evidence type="ECO:0000256" key="8">
    <source>
        <dbReference type="ARBA" id="ARBA00022723"/>
    </source>
</evidence>
<evidence type="ECO:0000256" key="4">
    <source>
        <dbReference type="ARBA" id="ARBA00005747"/>
    </source>
</evidence>
<evidence type="ECO:0000256" key="17">
    <source>
        <dbReference type="ARBA" id="ARBA00023160"/>
    </source>
</evidence>
<accession>A0A0A8L5Q6</accession>
<dbReference type="InterPro" id="IPR018506">
    <property type="entry name" value="Cyt_B5_heme-BS"/>
</dbReference>
<keyword evidence="6 20" id="KW-0349">Heme</keyword>
<dbReference type="SUPFAM" id="SSF55856">
    <property type="entry name" value="Cytochrome b5-like heme/steroid binding domain"/>
    <property type="match status" value="1"/>
</dbReference>